<dbReference type="InterPro" id="IPR016182">
    <property type="entry name" value="Cu_amine_oxidase_N-reg"/>
</dbReference>
<comment type="similarity">
    <text evidence="2 9">Belongs to the copper/topaquinone oxidase family.</text>
</comment>
<dbReference type="SUPFAM" id="SSF54416">
    <property type="entry name" value="Amine oxidase N-terminal region"/>
    <property type="match status" value="2"/>
</dbReference>
<evidence type="ECO:0000256" key="2">
    <source>
        <dbReference type="ARBA" id="ARBA00007983"/>
    </source>
</evidence>
<dbReference type="GO" id="GO:0005886">
    <property type="term" value="C:plasma membrane"/>
    <property type="evidence" value="ECO:0007669"/>
    <property type="project" value="TreeGrafter"/>
</dbReference>
<keyword evidence="4 7" id="KW-0801">TPQ</keyword>
<sequence>MRFSSATLVACLALIVPGNAFSEKQFDRNIFERQTEGSCSGEQPPSFAPHKNFWGGLTAAETRDVLALLHSDAVGFNLTDANNATSRDNKIMSVELMMPNKTDILPLLSNSSGTPTRYALAAIMFGVPEAAYLQEFKVGPLPITNASAVLPFTFANTRKNPKIPVVNPDAEDYGAFNLQNMKEAEDVTKKLWNLTVEDGLQVPLAFAAPITVSEGQVIMWQGFNAPVTSIYDTISLLPLGLYMRTDITGRDPSKWKVTGWVYNNEFYPTLDDFRKVINEPTFKPLGMNVDEPWAHTRTHGDSMPLDNLPPPAPVQAGKERFTVDEEENYVTWMDFSFYVSLTRDNGLRLYDVRFKGKRVLYELGLDEAIAHYAGIDPVQSGTCYFDSMNGFGPTMISLVKGYDCPAYSHFLNVSQTTGETTYTQKDALCMFEIDKGFPIQRHSWAGHTTVTKNIAFNVRAIYTIGNYDYMITYQFSLDGSIEIAVRASGYISSAFYAQNEDYGFKIHDSLSGSLHDHVITFKADFDILGEANSLQKVAIVPTTETYKWSGNRTHKTMKAVKSFIESEDEGKINWSPNGGTMYAVVNKDQKNKYGELPGYRFFPASGVAYLTVEDSDVTQNAAHHTTHHFYATQQKDNEIYAVGAFNSLTPEDPQVDFNEYFNGESLVQEDIVVWFNLGMHHMPHTGDLPNTVFSTAHSSMTIEPFNYLLGDPSQASTQQVLINTTEGQAEITRYGAQEATCPVDTSQLNPDLSQYANTISVLKYPFDGSKPDRA</sequence>
<evidence type="ECO:0000259" key="12">
    <source>
        <dbReference type="Pfam" id="PF02727"/>
    </source>
</evidence>
<feature type="domain" description="DUF1965" evidence="13">
    <location>
        <begin position="235"/>
        <end position="301"/>
    </location>
</feature>
<comment type="PTM">
    <text evidence="8 9">Topaquinone (TPQ) is generated by copper-dependent autoxidation of a specific tyrosyl residue.</text>
</comment>
<dbReference type="Proteomes" id="UP001056012">
    <property type="component" value="Chromosome 2"/>
</dbReference>
<keyword evidence="10" id="KW-0732">Signal</keyword>
<dbReference type="Gene3D" id="3.10.450.40">
    <property type="match status" value="2"/>
</dbReference>
<evidence type="ECO:0000256" key="4">
    <source>
        <dbReference type="ARBA" id="ARBA00022772"/>
    </source>
</evidence>
<dbReference type="InterPro" id="IPR015798">
    <property type="entry name" value="Cu_amine_oxidase_C"/>
</dbReference>
<evidence type="ECO:0000313" key="15">
    <source>
        <dbReference type="Proteomes" id="UP001056012"/>
    </source>
</evidence>
<accession>A0A9Q9DP42</accession>
<evidence type="ECO:0000259" key="11">
    <source>
        <dbReference type="Pfam" id="PF01179"/>
    </source>
</evidence>
<keyword evidence="5 9" id="KW-0560">Oxidoreductase</keyword>
<dbReference type="VEuPathDB" id="FungiDB:yc1106_02012"/>
<dbReference type="Gene3D" id="2.70.98.20">
    <property type="entry name" value="Copper amine oxidase, catalytic domain"/>
    <property type="match status" value="1"/>
</dbReference>
<dbReference type="GO" id="GO:0005507">
    <property type="term" value="F:copper ion binding"/>
    <property type="evidence" value="ECO:0007669"/>
    <property type="project" value="InterPro"/>
</dbReference>
<dbReference type="PRINTS" id="PR00766">
    <property type="entry name" value="CUDAOXIDASE"/>
</dbReference>
<dbReference type="GO" id="GO:0048038">
    <property type="term" value="F:quinone binding"/>
    <property type="evidence" value="ECO:0007669"/>
    <property type="project" value="InterPro"/>
</dbReference>
<proteinExistence type="inferred from homology"/>
<dbReference type="InterPro" id="IPR000269">
    <property type="entry name" value="Cu_amine_oxidase"/>
</dbReference>
<feature type="domain" description="Copper amine oxidase N2-terminal" evidence="12">
    <location>
        <begin position="74"/>
        <end position="145"/>
    </location>
</feature>
<dbReference type="GO" id="GO:0009308">
    <property type="term" value="P:amine metabolic process"/>
    <property type="evidence" value="ECO:0007669"/>
    <property type="project" value="UniProtKB-UniRule"/>
</dbReference>
<evidence type="ECO:0000259" key="13">
    <source>
        <dbReference type="Pfam" id="PF09248"/>
    </source>
</evidence>
<dbReference type="InterPro" id="IPR015328">
    <property type="entry name" value="DUF1965"/>
</dbReference>
<dbReference type="AlphaFoldDB" id="A0A9Q9DP42"/>
<evidence type="ECO:0000256" key="8">
    <source>
        <dbReference type="PIRSR" id="PIRSR600269-51"/>
    </source>
</evidence>
<dbReference type="SUPFAM" id="SSF49998">
    <property type="entry name" value="Amine oxidase catalytic domain"/>
    <property type="match status" value="1"/>
</dbReference>
<evidence type="ECO:0000256" key="5">
    <source>
        <dbReference type="ARBA" id="ARBA00023002"/>
    </source>
</evidence>
<evidence type="ECO:0000256" key="9">
    <source>
        <dbReference type="RuleBase" id="RU000672"/>
    </source>
</evidence>
<dbReference type="InterPro" id="IPR036460">
    <property type="entry name" value="Cu_amine_oxidase_C_sf"/>
</dbReference>
<keyword evidence="3 9" id="KW-0479">Metal-binding</keyword>
<dbReference type="InterPro" id="IPR015800">
    <property type="entry name" value="Cu_amine_oxidase_N2"/>
</dbReference>
<feature type="modified residue" description="2',4',5'-topaquinone" evidence="8">
    <location>
        <position position="467"/>
    </location>
</feature>
<evidence type="ECO:0000256" key="1">
    <source>
        <dbReference type="ARBA" id="ARBA00001935"/>
    </source>
</evidence>
<dbReference type="Pfam" id="PF02727">
    <property type="entry name" value="Cu_amine_oxidN2"/>
    <property type="match status" value="1"/>
</dbReference>
<comment type="cofactor">
    <cofactor evidence="1">
        <name>Cu cation</name>
        <dbReference type="ChEBI" id="CHEBI:23378"/>
    </cofactor>
</comment>
<dbReference type="Pfam" id="PF01179">
    <property type="entry name" value="Cu_amine_oxid"/>
    <property type="match status" value="1"/>
</dbReference>
<evidence type="ECO:0000256" key="6">
    <source>
        <dbReference type="ARBA" id="ARBA00023008"/>
    </source>
</evidence>
<evidence type="ECO:0000313" key="14">
    <source>
        <dbReference type="EMBL" id="USP74738.1"/>
    </source>
</evidence>
<name>A0A9Q9DP42_CURCL</name>
<feature type="signal peptide" evidence="10">
    <location>
        <begin position="1"/>
        <end position="20"/>
    </location>
</feature>
<feature type="chain" id="PRO_5040399168" description="Amine oxidase" evidence="10">
    <location>
        <begin position="21"/>
        <end position="774"/>
    </location>
</feature>
<keyword evidence="6 9" id="KW-0186">Copper</keyword>
<dbReference type="PANTHER" id="PTHR10638">
    <property type="entry name" value="COPPER AMINE OXIDASE"/>
    <property type="match status" value="1"/>
</dbReference>
<keyword evidence="15" id="KW-1185">Reference proteome</keyword>
<dbReference type="EMBL" id="CP089275">
    <property type="protein sequence ID" value="USP74738.1"/>
    <property type="molecule type" value="Genomic_DNA"/>
</dbReference>
<dbReference type="GO" id="GO:0008131">
    <property type="term" value="F:primary methylamine oxidase activity"/>
    <property type="evidence" value="ECO:0007669"/>
    <property type="project" value="InterPro"/>
</dbReference>
<dbReference type="Pfam" id="PF09248">
    <property type="entry name" value="DUF1965"/>
    <property type="match status" value="1"/>
</dbReference>
<dbReference type="OrthoDB" id="3341590at2759"/>
<reference evidence="14" key="1">
    <citation type="submission" date="2021-12" db="EMBL/GenBank/DDBJ databases">
        <title>Curvularia clavata genome.</title>
        <authorList>
            <person name="Cao Y."/>
        </authorList>
    </citation>
    <scope>NUCLEOTIDE SEQUENCE</scope>
    <source>
        <strain evidence="14">Yc1106</strain>
    </source>
</reference>
<feature type="active site" description="Proton acceptor" evidence="7">
    <location>
        <position position="386"/>
    </location>
</feature>
<protein>
    <recommendedName>
        <fullName evidence="9">Amine oxidase</fullName>
        <ecNumber evidence="9">1.4.3.-</ecNumber>
    </recommendedName>
</protein>
<evidence type="ECO:0000256" key="3">
    <source>
        <dbReference type="ARBA" id="ARBA00022723"/>
    </source>
</evidence>
<feature type="active site" description="Schiff-base intermediate with substrate; via topaquinone" evidence="7">
    <location>
        <position position="467"/>
    </location>
</feature>
<evidence type="ECO:0000256" key="7">
    <source>
        <dbReference type="PIRSR" id="PIRSR600269-50"/>
    </source>
</evidence>
<evidence type="ECO:0000256" key="10">
    <source>
        <dbReference type="SAM" id="SignalP"/>
    </source>
</evidence>
<feature type="domain" description="Copper amine oxidase catalytic" evidence="11">
    <location>
        <begin position="314"/>
        <end position="713"/>
    </location>
</feature>
<organism evidence="14 15">
    <name type="scientific">Curvularia clavata</name>
    <dbReference type="NCBI Taxonomy" id="95742"/>
    <lineage>
        <taxon>Eukaryota</taxon>
        <taxon>Fungi</taxon>
        <taxon>Dikarya</taxon>
        <taxon>Ascomycota</taxon>
        <taxon>Pezizomycotina</taxon>
        <taxon>Dothideomycetes</taxon>
        <taxon>Pleosporomycetidae</taxon>
        <taxon>Pleosporales</taxon>
        <taxon>Pleosporineae</taxon>
        <taxon>Pleosporaceae</taxon>
        <taxon>Curvularia</taxon>
    </lineage>
</organism>
<dbReference type="PANTHER" id="PTHR10638:SF20">
    <property type="entry name" value="AMINE OXIDASE"/>
    <property type="match status" value="1"/>
</dbReference>
<dbReference type="EC" id="1.4.3.-" evidence="9"/>
<gene>
    <name evidence="14" type="ORF">yc1106_02012</name>
</gene>
<comment type="cofactor">
    <cofactor evidence="9">
        <name>Cu cation</name>
        <dbReference type="ChEBI" id="CHEBI:23378"/>
    </cofactor>
    <text evidence="9">Contains 1 topaquinone per subunit.</text>
</comment>